<keyword evidence="4" id="KW-1185">Reference proteome</keyword>
<reference evidence="3" key="2">
    <citation type="submission" date="2021-10" db="EMBL/GenBank/DDBJ databases">
        <title>Phylogenomics reveals ancestral predisposition of the termite-cultivated fungus Termitomyces towards a domesticated lifestyle.</title>
        <authorList>
            <person name="Auxier B."/>
            <person name="Grum-Grzhimaylo A."/>
            <person name="Cardenas M.E."/>
            <person name="Lodge J.D."/>
            <person name="Laessoe T."/>
            <person name="Pedersen O."/>
            <person name="Smith M.E."/>
            <person name="Kuyper T.W."/>
            <person name="Franco-Molano E.A."/>
            <person name="Baroni T.J."/>
            <person name="Aanen D.K."/>
        </authorList>
    </citation>
    <scope>NUCLEOTIDE SEQUENCE</scope>
    <source>
        <strain evidence="3">D49</strain>
    </source>
</reference>
<accession>A0A9P7FY64</accession>
<feature type="coiled-coil region" evidence="1">
    <location>
        <begin position="15"/>
        <end position="102"/>
    </location>
</feature>
<feature type="compositionally biased region" description="Polar residues" evidence="2">
    <location>
        <begin position="340"/>
        <end position="351"/>
    </location>
</feature>
<gene>
    <name evidence="3" type="ORF">H0H81_005281</name>
</gene>
<evidence type="ECO:0000313" key="4">
    <source>
        <dbReference type="Proteomes" id="UP000717328"/>
    </source>
</evidence>
<feature type="compositionally biased region" description="Polar residues" evidence="2">
    <location>
        <begin position="432"/>
        <end position="453"/>
    </location>
</feature>
<feature type="region of interest" description="Disordered" evidence="2">
    <location>
        <begin position="489"/>
        <end position="518"/>
    </location>
</feature>
<feature type="region of interest" description="Disordered" evidence="2">
    <location>
        <begin position="427"/>
        <end position="468"/>
    </location>
</feature>
<comment type="caution">
    <text evidence="3">The sequence shown here is derived from an EMBL/GenBank/DDBJ whole genome shotgun (WGS) entry which is preliminary data.</text>
</comment>
<keyword evidence="1" id="KW-0175">Coiled coil</keyword>
<evidence type="ECO:0000313" key="3">
    <source>
        <dbReference type="EMBL" id="KAG5637237.1"/>
    </source>
</evidence>
<feature type="region of interest" description="Disordered" evidence="2">
    <location>
        <begin position="245"/>
        <end position="392"/>
    </location>
</feature>
<evidence type="ECO:0000256" key="2">
    <source>
        <dbReference type="SAM" id="MobiDB-lite"/>
    </source>
</evidence>
<feature type="compositionally biased region" description="Low complexity" evidence="2">
    <location>
        <begin position="358"/>
        <end position="373"/>
    </location>
</feature>
<evidence type="ECO:0000256" key="1">
    <source>
        <dbReference type="SAM" id="Coils"/>
    </source>
</evidence>
<dbReference type="EMBL" id="JABCKI010005848">
    <property type="protein sequence ID" value="KAG5637237.1"/>
    <property type="molecule type" value="Genomic_DNA"/>
</dbReference>
<feature type="compositionally biased region" description="Basic and acidic residues" evidence="2">
    <location>
        <begin position="375"/>
        <end position="386"/>
    </location>
</feature>
<feature type="compositionally biased region" description="Basic and acidic residues" evidence="2">
    <location>
        <begin position="454"/>
        <end position="468"/>
    </location>
</feature>
<dbReference type="OrthoDB" id="2800708at2759"/>
<feature type="compositionally biased region" description="Polar residues" evidence="2">
    <location>
        <begin position="289"/>
        <end position="298"/>
    </location>
</feature>
<dbReference type="AlphaFoldDB" id="A0A9P7FY64"/>
<feature type="compositionally biased region" description="Basic residues" evidence="2">
    <location>
        <begin position="267"/>
        <end position="283"/>
    </location>
</feature>
<proteinExistence type="predicted"/>
<sequence>MSIRQKSDPKVTFQIEYLESQIQAYKARISVLQQQKISALDTLDDLVQQHKQDLDQESTARQLLEHKLYKNREMLRAVERERDELRDAVLELIQKVEKSQNDFKSWPCSKLQLSSYTDPVGAHHTQPDHHHELQENLTYAEGIIRSLKDELQHERQAHALTRVRIRTLEAQVASRDAALEALTQEISPTTVRNENGQRKARPESQRDLDHAEISSLFIQTVKNNRTLEQEIRCLFENLERARLKTEAPLGPSTSSSTPLHRQPIGRPHPKSPHRGRSRERKASHAVSPQRHSCTPSLRHQTDNPPLLPAHVITESSTAPPIARRAPSTSEAYSPRLGTRNEASNHIPNTSKARPPVLSGAGRPRPSPRATSTRQPESRARPDEHHAAPSSSNILQHLDDQIRLLSAQIDAFHAERAALVDVIKSQLHDSSEVPRSNHVTSDLQASPNMGSRQSESVRAEDLDTEGGERSMELETPLFPALMTFPMLDTAPAPGVSQTPAPTVPRPKSRANRLSPDVTHAPEVVIPPSILQLLPDRVSTENENEILMIPPRVGLSSSPPPPPP</sequence>
<feature type="compositionally biased region" description="Polar residues" evidence="2">
    <location>
        <begin position="184"/>
        <end position="194"/>
    </location>
</feature>
<organism evidence="3 4">
    <name type="scientific">Sphagnurus paluster</name>
    <dbReference type="NCBI Taxonomy" id="117069"/>
    <lineage>
        <taxon>Eukaryota</taxon>
        <taxon>Fungi</taxon>
        <taxon>Dikarya</taxon>
        <taxon>Basidiomycota</taxon>
        <taxon>Agaricomycotina</taxon>
        <taxon>Agaricomycetes</taxon>
        <taxon>Agaricomycetidae</taxon>
        <taxon>Agaricales</taxon>
        <taxon>Tricholomatineae</taxon>
        <taxon>Lyophyllaceae</taxon>
        <taxon>Sphagnurus</taxon>
    </lineage>
</organism>
<feature type="compositionally biased region" description="Basic and acidic residues" evidence="2">
    <location>
        <begin position="195"/>
        <end position="208"/>
    </location>
</feature>
<feature type="region of interest" description="Disordered" evidence="2">
    <location>
        <begin position="181"/>
        <end position="208"/>
    </location>
</feature>
<dbReference type="Proteomes" id="UP000717328">
    <property type="component" value="Unassembled WGS sequence"/>
</dbReference>
<name>A0A9P7FY64_9AGAR</name>
<protein>
    <submittedName>
        <fullName evidence="3">Uncharacterized protein</fullName>
    </submittedName>
</protein>
<reference evidence="3" key="1">
    <citation type="submission" date="2021-02" db="EMBL/GenBank/DDBJ databases">
        <authorList>
            <person name="Nieuwenhuis M."/>
            <person name="Van De Peppel L.J.J."/>
        </authorList>
    </citation>
    <scope>NUCLEOTIDE SEQUENCE</scope>
    <source>
        <strain evidence="3">D49</strain>
    </source>
</reference>